<keyword evidence="4 11" id="KW-0812">Transmembrane</keyword>
<dbReference type="InterPro" id="IPR050332">
    <property type="entry name" value="GPCR_2"/>
</dbReference>
<dbReference type="AlphaFoldDB" id="A0A1S3IY53"/>
<evidence type="ECO:0000256" key="9">
    <source>
        <dbReference type="ARBA" id="ARBA00023224"/>
    </source>
</evidence>
<sequence length="540" mass="61438">MLNSTHNATATNAVPLDANFTGTSDVLESEEAQLIYDDDFYSEAFFNFTYPDYGEDLHSNHTMDSVIDAIAKERKLICFAKFLIMDPYPPTDKGQIYCNSTWTKDTCWPTTRAGEIAMTSCPAEVDGVRYDVTKNMTFYCQPNGSWAWPANVDQCKILGNLPNFIENIEALEMHNLIIRIIYFIGFGLSTIALLLALVIFIYFRSLRCLRNTIHCNLMSSFLLRMFAWIMLHSVALADVDDTQTTVMNWLCKISAAVYHYCTISLFFWMFVEGLHLHIMVFWAYSVDKLNIWVYAAFAWGVPVLFVITWGVVRYNLDNIRCWIILNWDVGNDMYDYIVHAPTLVAISVNLVFLFSIVWILISKIKSTHKLEARHYKKAVRTTIILMLLLGVAYIVVITPPIDDQLTRIIFKYCSALLHSTQGLCAAAFYCFMNGEVRAALTRKFRHWRDRRSISLGTRSSRASVGSRPSFPLVSPTGNSSSVGGREEDGSSKTIKETEFLLHRNSRDSNFNVRGGISEELTIAGLLSKETRAKCFDILEV</sequence>
<dbReference type="GO" id="GO:0008036">
    <property type="term" value="F:diuretic hormone receptor activity"/>
    <property type="evidence" value="ECO:0007669"/>
    <property type="project" value="InterPro"/>
</dbReference>
<dbReference type="GeneID" id="106168451"/>
<dbReference type="Gene3D" id="1.20.1070.10">
    <property type="entry name" value="Rhodopsin 7-helix transmembrane proteins"/>
    <property type="match status" value="1"/>
</dbReference>
<evidence type="ECO:0000256" key="7">
    <source>
        <dbReference type="ARBA" id="ARBA00023136"/>
    </source>
</evidence>
<dbReference type="InterPro" id="IPR002001">
    <property type="entry name" value="GPCR_2_diuretic_rcpt"/>
</dbReference>
<dbReference type="InterPro" id="IPR017981">
    <property type="entry name" value="GPCR_2-like_7TM"/>
</dbReference>
<dbReference type="GO" id="GO:0005886">
    <property type="term" value="C:plasma membrane"/>
    <property type="evidence" value="ECO:0007669"/>
    <property type="project" value="UniProtKB-SubCell"/>
</dbReference>
<dbReference type="PRINTS" id="PR00249">
    <property type="entry name" value="GPCRSECRETIN"/>
</dbReference>
<dbReference type="RefSeq" id="XP_013402958.1">
    <property type="nucleotide sequence ID" value="XM_013547504.1"/>
</dbReference>
<evidence type="ECO:0000313" key="14">
    <source>
        <dbReference type="Proteomes" id="UP000085678"/>
    </source>
</evidence>
<dbReference type="STRING" id="7574.A0A1S3IY53"/>
<dbReference type="GO" id="GO:0007188">
    <property type="term" value="P:adenylate cyclase-modulating G protein-coupled receptor signaling pathway"/>
    <property type="evidence" value="ECO:0007669"/>
    <property type="project" value="TreeGrafter"/>
</dbReference>
<evidence type="ECO:0000256" key="3">
    <source>
        <dbReference type="ARBA" id="ARBA00022475"/>
    </source>
</evidence>
<dbReference type="GO" id="GO:0017046">
    <property type="term" value="F:peptide hormone binding"/>
    <property type="evidence" value="ECO:0007669"/>
    <property type="project" value="TreeGrafter"/>
</dbReference>
<evidence type="ECO:0000259" key="13">
    <source>
        <dbReference type="PROSITE" id="PS50261"/>
    </source>
</evidence>
<dbReference type="PANTHER" id="PTHR45620">
    <property type="entry name" value="PDF RECEPTOR-LIKE PROTEIN-RELATED"/>
    <property type="match status" value="1"/>
</dbReference>
<feature type="transmembrane region" description="Helical" evidence="11">
    <location>
        <begin position="257"/>
        <end position="284"/>
    </location>
</feature>
<keyword evidence="7 11" id="KW-0472">Membrane</keyword>
<name>A0A1S3IY53_LINAN</name>
<keyword evidence="5 11" id="KW-1133">Transmembrane helix</keyword>
<dbReference type="InterPro" id="IPR000832">
    <property type="entry name" value="GPCR_2_secretin-like"/>
</dbReference>
<dbReference type="OMA" id="RTHKLEM"/>
<evidence type="ECO:0000256" key="8">
    <source>
        <dbReference type="ARBA" id="ARBA00023170"/>
    </source>
</evidence>
<keyword evidence="14" id="KW-1185">Reference proteome</keyword>
<keyword evidence="9" id="KW-0807">Transducer</keyword>
<evidence type="ECO:0000256" key="5">
    <source>
        <dbReference type="ARBA" id="ARBA00022989"/>
    </source>
</evidence>
<evidence type="ECO:0000256" key="6">
    <source>
        <dbReference type="ARBA" id="ARBA00023040"/>
    </source>
</evidence>
<dbReference type="PROSITE" id="PS50227">
    <property type="entry name" value="G_PROTEIN_RECEP_F2_3"/>
    <property type="match status" value="1"/>
</dbReference>
<dbReference type="RefSeq" id="XP_013402950.1">
    <property type="nucleotide sequence ID" value="XM_013547496.2"/>
</dbReference>
<feature type="transmembrane region" description="Helical" evidence="11">
    <location>
        <begin position="215"/>
        <end position="237"/>
    </location>
</feature>
<dbReference type="GO" id="GO:0007166">
    <property type="term" value="P:cell surface receptor signaling pathway"/>
    <property type="evidence" value="ECO:0007669"/>
    <property type="project" value="InterPro"/>
</dbReference>
<dbReference type="GO" id="GO:0008528">
    <property type="term" value="F:G protein-coupled peptide receptor activity"/>
    <property type="evidence" value="ECO:0007669"/>
    <property type="project" value="TreeGrafter"/>
</dbReference>
<keyword evidence="3" id="KW-1003">Cell membrane</keyword>
<evidence type="ECO:0000256" key="4">
    <source>
        <dbReference type="ARBA" id="ARBA00022692"/>
    </source>
</evidence>
<evidence type="ECO:0000313" key="15">
    <source>
        <dbReference type="RefSeq" id="XP_013402950.1"/>
    </source>
</evidence>
<feature type="transmembrane region" description="Helical" evidence="11">
    <location>
        <begin position="291"/>
        <end position="316"/>
    </location>
</feature>
<dbReference type="OrthoDB" id="5967113at2759"/>
<keyword evidence="8 15" id="KW-0675">Receptor</keyword>
<feature type="domain" description="G-protein coupled receptors family 2 profile 2" evidence="13">
    <location>
        <begin position="178"/>
        <end position="433"/>
    </location>
</feature>
<feature type="domain" description="G-protein coupled receptors family 2 profile 1" evidence="12">
    <location>
        <begin position="77"/>
        <end position="159"/>
    </location>
</feature>
<evidence type="ECO:0000256" key="10">
    <source>
        <dbReference type="SAM" id="MobiDB-lite"/>
    </source>
</evidence>
<dbReference type="Pfam" id="PF00002">
    <property type="entry name" value="7tm_2"/>
    <property type="match status" value="1"/>
</dbReference>
<evidence type="ECO:0000256" key="2">
    <source>
        <dbReference type="ARBA" id="ARBA00005314"/>
    </source>
</evidence>
<dbReference type="InterPro" id="IPR036445">
    <property type="entry name" value="GPCR_2_extracell_dom_sf"/>
</dbReference>
<dbReference type="InterPro" id="IPR001879">
    <property type="entry name" value="GPCR_2_extracellular_dom"/>
</dbReference>
<dbReference type="SMART" id="SM00008">
    <property type="entry name" value="HormR"/>
    <property type="match status" value="1"/>
</dbReference>
<evidence type="ECO:0000259" key="12">
    <source>
        <dbReference type="PROSITE" id="PS50227"/>
    </source>
</evidence>
<dbReference type="SUPFAM" id="SSF111418">
    <property type="entry name" value="Hormone receptor domain"/>
    <property type="match status" value="1"/>
</dbReference>
<dbReference type="SUPFAM" id="SSF81321">
    <property type="entry name" value="Family A G protein-coupled receptor-like"/>
    <property type="match status" value="1"/>
</dbReference>
<feature type="transmembrane region" description="Helical" evidence="11">
    <location>
        <begin position="180"/>
        <end position="203"/>
    </location>
</feature>
<accession>A0A1S3IY53</accession>
<dbReference type="RefSeq" id="XP_013402965.1">
    <property type="nucleotide sequence ID" value="XM_013547511.1"/>
</dbReference>
<evidence type="ECO:0000256" key="11">
    <source>
        <dbReference type="SAM" id="Phobius"/>
    </source>
</evidence>
<organism evidence="14 16">
    <name type="scientific">Lingula anatina</name>
    <name type="common">Brachiopod</name>
    <name type="synonym">Lingula unguis</name>
    <dbReference type="NCBI Taxonomy" id="7574"/>
    <lineage>
        <taxon>Eukaryota</taxon>
        <taxon>Metazoa</taxon>
        <taxon>Spiralia</taxon>
        <taxon>Lophotrochozoa</taxon>
        <taxon>Brachiopoda</taxon>
        <taxon>Linguliformea</taxon>
        <taxon>Lingulata</taxon>
        <taxon>Lingulida</taxon>
        <taxon>Linguloidea</taxon>
        <taxon>Lingulidae</taxon>
        <taxon>Lingula</taxon>
    </lineage>
</organism>
<dbReference type="PANTHER" id="PTHR45620:SF15">
    <property type="entry name" value="DIURETIC HORMONE 44 RECEPTOR 1-RELATED"/>
    <property type="match status" value="1"/>
</dbReference>
<comment type="subcellular location">
    <subcellularLocation>
        <location evidence="1">Cell membrane</location>
        <topology evidence="1">Multi-pass membrane protein</topology>
    </subcellularLocation>
</comment>
<keyword evidence="6" id="KW-0297">G-protein coupled receptor</keyword>
<dbReference type="PRINTS" id="PR01127">
    <property type="entry name" value="DIUHORMONER"/>
</dbReference>
<dbReference type="PROSITE" id="PS50261">
    <property type="entry name" value="G_PROTEIN_RECEP_F2_4"/>
    <property type="match status" value="1"/>
</dbReference>
<dbReference type="Pfam" id="PF02793">
    <property type="entry name" value="HRM"/>
    <property type="match status" value="1"/>
</dbReference>
<gene>
    <name evidence="15 16 17" type="primary">LOC106168451</name>
</gene>
<comment type="similarity">
    <text evidence="2">Belongs to the G-protein coupled receptor 2 family.</text>
</comment>
<feature type="region of interest" description="Disordered" evidence="10">
    <location>
        <begin position="458"/>
        <end position="492"/>
    </location>
</feature>
<protein>
    <submittedName>
        <fullName evidence="15 16">Corticotropin-releasing factor receptor 1</fullName>
    </submittedName>
</protein>
<dbReference type="Gene3D" id="4.10.1240.10">
    <property type="entry name" value="GPCR, family 2, extracellular hormone receptor domain"/>
    <property type="match status" value="1"/>
</dbReference>
<evidence type="ECO:0000313" key="16">
    <source>
        <dbReference type="RefSeq" id="XP_013402958.1"/>
    </source>
</evidence>
<evidence type="ECO:0000313" key="17">
    <source>
        <dbReference type="RefSeq" id="XP_013402965.1"/>
    </source>
</evidence>
<evidence type="ECO:0000256" key="1">
    <source>
        <dbReference type="ARBA" id="ARBA00004651"/>
    </source>
</evidence>
<feature type="transmembrane region" description="Helical" evidence="11">
    <location>
        <begin position="336"/>
        <end position="361"/>
    </location>
</feature>
<feature type="transmembrane region" description="Helical" evidence="11">
    <location>
        <begin position="382"/>
        <end position="401"/>
    </location>
</feature>
<proteinExistence type="inferred from homology"/>
<dbReference type="KEGG" id="lak:106168451"/>
<dbReference type="Proteomes" id="UP000085678">
    <property type="component" value="Unplaced"/>
</dbReference>
<reference evidence="15 16" key="1">
    <citation type="submission" date="2025-04" db="UniProtKB">
        <authorList>
            <consortium name="RefSeq"/>
        </authorList>
    </citation>
    <scope>IDENTIFICATION</scope>
    <source>
        <tissue evidence="15 16">Gonads</tissue>
    </source>
</reference>